<evidence type="ECO:0000256" key="1">
    <source>
        <dbReference type="SAM" id="MobiDB-lite"/>
    </source>
</evidence>
<feature type="compositionally biased region" description="Basic and acidic residues" evidence="1">
    <location>
        <begin position="49"/>
        <end position="63"/>
    </location>
</feature>
<dbReference type="Proteomes" id="UP001583177">
    <property type="component" value="Unassembled WGS sequence"/>
</dbReference>
<evidence type="ECO:0000313" key="3">
    <source>
        <dbReference type="Proteomes" id="UP001583177"/>
    </source>
</evidence>
<evidence type="ECO:0008006" key="4">
    <source>
        <dbReference type="Google" id="ProtNLM"/>
    </source>
</evidence>
<comment type="caution">
    <text evidence="2">The sequence shown here is derived from an EMBL/GenBank/DDBJ whole genome shotgun (WGS) entry which is preliminary data.</text>
</comment>
<protein>
    <recommendedName>
        <fullName evidence="4">Aflatoxin regulatory protein domain-containing protein</fullName>
    </recommendedName>
</protein>
<reference evidence="2 3" key="1">
    <citation type="journal article" date="2024" name="IMA Fungus">
        <title>IMA Genome - F19 : A genome assembly and annotation guide to empower mycologists, including annotated draft genome sequences of Ceratocystis pirilliformis, Diaporthe australafricana, Fusarium ophioides, Paecilomyces lecythidis, and Sporothrix stenoceras.</title>
        <authorList>
            <person name="Aylward J."/>
            <person name="Wilson A.M."/>
            <person name="Visagie C.M."/>
            <person name="Spraker J."/>
            <person name="Barnes I."/>
            <person name="Buitendag C."/>
            <person name="Ceriani C."/>
            <person name="Del Mar Angel L."/>
            <person name="du Plessis D."/>
            <person name="Fuchs T."/>
            <person name="Gasser K."/>
            <person name="Kramer D."/>
            <person name="Li W."/>
            <person name="Munsamy K."/>
            <person name="Piso A."/>
            <person name="Price J.L."/>
            <person name="Sonnekus B."/>
            <person name="Thomas C."/>
            <person name="van der Nest A."/>
            <person name="van Dijk A."/>
            <person name="van Heerden A."/>
            <person name="van Vuuren N."/>
            <person name="Yilmaz N."/>
            <person name="Duong T.A."/>
            <person name="van der Merwe N.A."/>
            <person name="Wingfield M.J."/>
            <person name="Wingfield B.D."/>
        </authorList>
    </citation>
    <scope>NUCLEOTIDE SEQUENCE [LARGE SCALE GENOMIC DNA]</scope>
    <source>
        <strain evidence="2 3">CMW 18300</strain>
    </source>
</reference>
<accession>A0ABR3Y5S4</accession>
<feature type="region of interest" description="Disordered" evidence="1">
    <location>
        <begin position="218"/>
        <end position="243"/>
    </location>
</feature>
<name>A0ABR3Y5S4_9PEZI</name>
<feature type="region of interest" description="Disordered" evidence="1">
    <location>
        <begin position="1"/>
        <end position="165"/>
    </location>
</feature>
<keyword evidence="3" id="KW-1185">Reference proteome</keyword>
<evidence type="ECO:0000313" key="2">
    <source>
        <dbReference type="EMBL" id="KAL1883168.1"/>
    </source>
</evidence>
<proteinExistence type="predicted"/>
<feature type="compositionally biased region" description="Polar residues" evidence="1">
    <location>
        <begin position="104"/>
        <end position="153"/>
    </location>
</feature>
<feature type="compositionally biased region" description="Basic and acidic residues" evidence="1">
    <location>
        <begin position="219"/>
        <end position="231"/>
    </location>
</feature>
<sequence>MCVYSPLGRLGRPRKPGPAASVDLIGAESGSLHTMDMLPRTTAASVPENHVESDDHQEDRDPEVGDTPMTDMGQEDEHADNGLLLNDPSPPRPRQASWAAAGGSQRTGTTLDSSPTSRNSSVGRNTRGTATSQTSWSAPNTSPQDGSSLATPNPQSPPGSGPDCYTAILIRTTMLEQSLPGTIATPGPVPPVNLVLEAERDLRALKHRLFTCTGHGHGYGHDLDLADDPRSSSRRTGPPRSCLSSNRPVLLHLSILAERVVSMLEDIFRASALSARAAEQQHSLQDWSWTGATQQQQHPAPLSARRVGRSFRSLLDRPCVFPIPRADSEGLRIGAFVVDGQVKARALKRILQLRVRVLLVVLEGMRRGVAPQLGSGFDQDRLDGCDPGPLEWEGSGSVMADAAGTLLEDLVRRIEALQGRMALVG</sequence>
<dbReference type="EMBL" id="JAWRVE010000002">
    <property type="protein sequence ID" value="KAL1883168.1"/>
    <property type="molecule type" value="Genomic_DNA"/>
</dbReference>
<organism evidence="2 3">
    <name type="scientific">Diaporthe australafricana</name>
    <dbReference type="NCBI Taxonomy" id="127596"/>
    <lineage>
        <taxon>Eukaryota</taxon>
        <taxon>Fungi</taxon>
        <taxon>Dikarya</taxon>
        <taxon>Ascomycota</taxon>
        <taxon>Pezizomycotina</taxon>
        <taxon>Sordariomycetes</taxon>
        <taxon>Sordariomycetidae</taxon>
        <taxon>Diaporthales</taxon>
        <taxon>Diaporthaceae</taxon>
        <taxon>Diaporthe</taxon>
    </lineage>
</organism>
<gene>
    <name evidence="2" type="ORF">Daus18300_000226</name>
</gene>